<dbReference type="RefSeq" id="WP_238228081.1">
    <property type="nucleotide sequence ID" value="NZ_BPQD01000039.1"/>
</dbReference>
<proteinExistence type="predicted"/>
<keyword evidence="2" id="KW-1185">Reference proteome</keyword>
<gene>
    <name evidence="1" type="ORF">QWZ12_12995</name>
</gene>
<evidence type="ECO:0008006" key="3">
    <source>
        <dbReference type="Google" id="ProtNLM"/>
    </source>
</evidence>
<organism evidence="1 2">
    <name type="scientific">Methylobacterium adhaesivum</name>
    <dbReference type="NCBI Taxonomy" id="333297"/>
    <lineage>
        <taxon>Bacteria</taxon>
        <taxon>Pseudomonadati</taxon>
        <taxon>Pseudomonadota</taxon>
        <taxon>Alphaproteobacteria</taxon>
        <taxon>Hyphomicrobiales</taxon>
        <taxon>Methylobacteriaceae</taxon>
        <taxon>Methylobacterium</taxon>
    </lineage>
</organism>
<sequence>MYLVPSDRAVSVVYPERILFAARHVQSWLALKLDGRTFRLASPAVRIVRSDKPARWFSSPEGTAGFNGFYRKTLDELGRLGAGRLNDPEARVIVYVDADHACGQSGAGGNGVAIVSANDLRGISGEAIVPACRQANTAEIAGRCRWIGGMAHELLHTLGLIHPDRSPACQTPQCRSAALMMHGYITYPNATLLADDLAVLNRTPLLSTRSVGRLADCAGP</sequence>
<dbReference type="SUPFAM" id="SSF55486">
    <property type="entry name" value="Metalloproteases ('zincins'), catalytic domain"/>
    <property type="match status" value="1"/>
</dbReference>
<name>A0ABT8BHH1_9HYPH</name>
<protein>
    <recommendedName>
        <fullName evidence="3">Peptidase M12A domain-containing protein</fullName>
    </recommendedName>
</protein>
<dbReference type="Proteomes" id="UP001224644">
    <property type="component" value="Unassembled WGS sequence"/>
</dbReference>
<comment type="caution">
    <text evidence="1">The sequence shown here is derived from an EMBL/GenBank/DDBJ whole genome shotgun (WGS) entry which is preliminary data.</text>
</comment>
<evidence type="ECO:0000313" key="2">
    <source>
        <dbReference type="Proteomes" id="UP001224644"/>
    </source>
</evidence>
<evidence type="ECO:0000313" key="1">
    <source>
        <dbReference type="EMBL" id="MDN3591526.1"/>
    </source>
</evidence>
<reference evidence="2" key="1">
    <citation type="journal article" date="2019" name="Int. J. Syst. Evol. Microbiol.">
        <title>The Global Catalogue of Microorganisms (GCM) 10K type strain sequencing project: providing services to taxonomists for standard genome sequencing and annotation.</title>
        <authorList>
            <consortium name="The Broad Institute Genomics Platform"/>
            <consortium name="The Broad Institute Genome Sequencing Center for Infectious Disease"/>
            <person name="Wu L."/>
            <person name="Ma J."/>
        </authorList>
    </citation>
    <scope>NUCLEOTIDE SEQUENCE [LARGE SCALE GENOMIC DNA]</scope>
    <source>
        <strain evidence="2">CECT 7069</strain>
    </source>
</reference>
<accession>A0ABT8BHH1</accession>
<dbReference type="EMBL" id="JAUFPX010000011">
    <property type="protein sequence ID" value="MDN3591526.1"/>
    <property type="molecule type" value="Genomic_DNA"/>
</dbReference>